<name>A0A840A4J8_9CAUL</name>
<comment type="caution">
    <text evidence="3">The sequence shown here is derived from an EMBL/GenBank/DDBJ whole genome shotgun (WGS) entry which is preliminary data.</text>
</comment>
<dbReference type="AlphaFoldDB" id="A0A840A4J8"/>
<dbReference type="GO" id="GO:0005737">
    <property type="term" value="C:cytoplasm"/>
    <property type="evidence" value="ECO:0007669"/>
    <property type="project" value="TreeGrafter"/>
</dbReference>
<dbReference type="InterPro" id="IPR020471">
    <property type="entry name" value="AKR"/>
</dbReference>
<evidence type="ECO:0000259" key="2">
    <source>
        <dbReference type="Pfam" id="PF00248"/>
    </source>
</evidence>
<proteinExistence type="predicted"/>
<dbReference type="Pfam" id="PF00248">
    <property type="entry name" value="Aldo_ket_red"/>
    <property type="match status" value="1"/>
</dbReference>
<dbReference type="Proteomes" id="UP000530564">
    <property type="component" value="Unassembled WGS sequence"/>
</dbReference>
<dbReference type="PRINTS" id="PR00069">
    <property type="entry name" value="ALDKETRDTASE"/>
</dbReference>
<sequence length="329" mass="35123">MIRRQVGRTGRDVNAIGLGCMGMSIAYGEPMNEADAVKLLHEALDLGVDHFDTAELYGFGANESLIGAAFHDRRDKAFIATKFGPVADLATRTITGVDGSEANMRRAIEQSLRVLKTDHVDLYYLHRKDQSRPIEETVEAMAKLVKEGKIKAIGLSEVSAETLRRAQAVHPIAAVQSEYSIFTRDIEDDVLPLCQATGVTLVAYSPLGRGMLTGAFSRDHRPTGTDYRAAQSPRFQGEAFEANLALVEEIEKLAAARGAAASQVALAWVLAANPNVVAIPGTTRLANLKSNLGAADVALTAAETAGLDALAAKVAGTRYDARGMTMVNA</sequence>
<dbReference type="Gene3D" id="3.20.20.100">
    <property type="entry name" value="NADP-dependent oxidoreductase domain"/>
    <property type="match status" value="1"/>
</dbReference>
<keyword evidence="1" id="KW-0560">Oxidoreductase</keyword>
<dbReference type="InterPro" id="IPR036812">
    <property type="entry name" value="NAD(P)_OxRdtase_dom_sf"/>
</dbReference>
<dbReference type="InterPro" id="IPR050791">
    <property type="entry name" value="Aldo-Keto_reductase"/>
</dbReference>
<accession>A0A840A4J8</accession>
<feature type="domain" description="NADP-dependent oxidoreductase" evidence="2">
    <location>
        <begin position="16"/>
        <end position="310"/>
    </location>
</feature>
<dbReference type="PANTHER" id="PTHR43625">
    <property type="entry name" value="AFLATOXIN B1 ALDEHYDE REDUCTASE"/>
    <property type="match status" value="1"/>
</dbReference>
<organism evidence="3 4">
    <name type="scientific">Phenylobacterium haematophilum</name>
    <dbReference type="NCBI Taxonomy" id="98513"/>
    <lineage>
        <taxon>Bacteria</taxon>
        <taxon>Pseudomonadati</taxon>
        <taxon>Pseudomonadota</taxon>
        <taxon>Alphaproteobacteria</taxon>
        <taxon>Caulobacterales</taxon>
        <taxon>Caulobacteraceae</taxon>
        <taxon>Phenylobacterium</taxon>
    </lineage>
</organism>
<dbReference type="GO" id="GO:0016491">
    <property type="term" value="F:oxidoreductase activity"/>
    <property type="evidence" value="ECO:0007669"/>
    <property type="project" value="UniProtKB-KW"/>
</dbReference>
<reference evidence="3 4" key="1">
    <citation type="submission" date="2020-08" db="EMBL/GenBank/DDBJ databases">
        <title>Genomic Encyclopedia of Type Strains, Phase IV (KMG-IV): sequencing the most valuable type-strain genomes for metagenomic binning, comparative biology and taxonomic classification.</title>
        <authorList>
            <person name="Goeker M."/>
        </authorList>
    </citation>
    <scope>NUCLEOTIDE SEQUENCE [LARGE SCALE GENOMIC DNA]</scope>
    <source>
        <strain evidence="3 4">DSM 21793</strain>
    </source>
</reference>
<evidence type="ECO:0000313" key="3">
    <source>
        <dbReference type="EMBL" id="MBB3893546.1"/>
    </source>
</evidence>
<dbReference type="EMBL" id="JACIDK010000013">
    <property type="protein sequence ID" value="MBB3893546.1"/>
    <property type="molecule type" value="Genomic_DNA"/>
</dbReference>
<keyword evidence="4" id="KW-1185">Reference proteome</keyword>
<dbReference type="SUPFAM" id="SSF51430">
    <property type="entry name" value="NAD(P)-linked oxidoreductase"/>
    <property type="match status" value="1"/>
</dbReference>
<gene>
    <name evidence="3" type="ORF">GGQ61_004294</name>
</gene>
<protein>
    <submittedName>
        <fullName evidence="3">Aryl-alcohol dehydrogenase-like predicted oxidoreductase</fullName>
    </submittedName>
</protein>
<evidence type="ECO:0000256" key="1">
    <source>
        <dbReference type="ARBA" id="ARBA00023002"/>
    </source>
</evidence>
<dbReference type="PANTHER" id="PTHR43625:SF40">
    <property type="entry name" value="ALDO-KETO REDUCTASE YAKC [NADP(+)]"/>
    <property type="match status" value="1"/>
</dbReference>
<dbReference type="RefSeq" id="WP_183777049.1">
    <property type="nucleotide sequence ID" value="NZ_JACIDK010000013.1"/>
</dbReference>
<evidence type="ECO:0000313" key="4">
    <source>
        <dbReference type="Proteomes" id="UP000530564"/>
    </source>
</evidence>
<dbReference type="InterPro" id="IPR023210">
    <property type="entry name" value="NADP_OxRdtase_dom"/>
</dbReference>